<dbReference type="KEGG" id="tal:Thal_0349"/>
<reference evidence="2" key="1">
    <citation type="journal article" date="2010" name="Stand. Genomic Sci.">
        <title>Complete genome sequence of Thermocrinis albus type strain (HI 11/12T).</title>
        <authorList>
            <person name="Wirth R."/>
            <person name="Sikorski J."/>
            <person name="Brambilla E."/>
            <person name="Misra M."/>
            <person name="Lapidus A."/>
            <person name="Copeland A."/>
            <person name="Nolan M."/>
            <person name="Lucas S."/>
            <person name="Chen F."/>
            <person name="Tice H."/>
            <person name="Cheng J.F."/>
            <person name="Han C."/>
            <person name="Detter J.C."/>
            <person name="Tapia R."/>
            <person name="Bruce D."/>
            <person name="Goodwin L."/>
            <person name="Pitluck S."/>
            <person name="Pati A."/>
            <person name="Anderson I."/>
            <person name="Ivanova N."/>
            <person name="Mavromatis K."/>
            <person name="Mikhailova N."/>
            <person name="Chen A."/>
            <person name="Palaniappan K."/>
            <person name="Bilek Y."/>
            <person name="Hader T."/>
            <person name="Land M."/>
            <person name="Hauser L."/>
            <person name="Chang Y.J."/>
            <person name="Jeffries C.D."/>
            <person name="Tindall B.J."/>
            <person name="Rohde M."/>
            <person name="Goker M."/>
            <person name="Bristow J."/>
            <person name="Eisen J.A."/>
            <person name="Markowitz V."/>
            <person name="Hugenholtz P."/>
            <person name="Kyrpides N.C."/>
            <person name="Klenk H.P."/>
        </authorList>
    </citation>
    <scope>NUCLEOTIDE SEQUENCE [LARGE SCALE GENOMIC DNA]</scope>
    <source>
        <strain evidence="2">DSM 14484 / JCM 11386 / HI 11/12</strain>
    </source>
</reference>
<proteinExistence type="predicted"/>
<organism evidence="1 2">
    <name type="scientific">Thermocrinis albus (strain DSM 14484 / JCM 11386 / HI 11/12)</name>
    <dbReference type="NCBI Taxonomy" id="638303"/>
    <lineage>
        <taxon>Bacteria</taxon>
        <taxon>Pseudomonadati</taxon>
        <taxon>Aquificota</taxon>
        <taxon>Aquificia</taxon>
        <taxon>Aquificales</taxon>
        <taxon>Aquificaceae</taxon>
        <taxon>Thermocrinis</taxon>
    </lineage>
</organism>
<sequence>MTQVEKVRILPPNYTQGVDNLSPQDFLKIYLETLRFQDPFQQQDLSKMLDDMVKLNQVKFFNDVRNTLENLKDLTLQMTLAAGLSVLNREVYVSSEDIIPNGATYYLMSDRDIKGAVVQFTNDRGDVKTIRMDIEKGVNVLSTEALSEGTWKVNVLYGGEQVQGVSLLVKDKVRSVELMGGQVMLELYKGGNVPITKLVRVEG</sequence>
<dbReference type="eggNOG" id="COG1843">
    <property type="taxonomic scope" value="Bacteria"/>
</dbReference>
<dbReference type="EMBL" id="CP001931">
    <property type="protein sequence ID" value="ADC88984.1"/>
    <property type="molecule type" value="Genomic_DNA"/>
</dbReference>
<dbReference type="OrthoDB" id="12447at2"/>
<dbReference type="STRING" id="638303.Thal_0349"/>
<dbReference type="RefSeq" id="WP_012991391.1">
    <property type="nucleotide sequence ID" value="NC_013894.1"/>
</dbReference>
<keyword evidence="1" id="KW-0282">Flagellum</keyword>
<name>D3SP97_THEAH</name>
<keyword evidence="2" id="KW-1185">Reference proteome</keyword>
<keyword evidence="1" id="KW-0969">Cilium</keyword>
<dbReference type="AlphaFoldDB" id="D3SP97"/>
<evidence type="ECO:0000313" key="1">
    <source>
        <dbReference type="EMBL" id="ADC88984.1"/>
    </source>
</evidence>
<keyword evidence="1" id="KW-0966">Cell projection</keyword>
<evidence type="ECO:0000313" key="2">
    <source>
        <dbReference type="Proteomes" id="UP000002043"/>
    </source>
</evidence>
<protein>
    <submittedName>
        <fullName evidence="1">Flagellar hook capping protein</fullName>
    </submittedName>
</protein>
<dbReference type="HOGENOM" id="CLU_1313307_0_0_0"/>
<gene>
    <name evidence="1" type="ordered locus">Thal_0349</name>
</gene>
<accession>D3SP97</accession>
<dbReference type="Proteomes" id="UP000002043">
    <property type="component" value="Chromosome"/>
</dbReference>